<gene>
    <name evidence="2" type="ORF">EG68_07314</name>
</gene>
<keyword evidence="1" id="KW-0472">Membrane</keyword>
<feature type="transmembrane region" description="Helical" evidence="1">
    <location>
        <begin position="12"/>
        <end position="34"/>
    </location>
</feature>
<evidence type="ECO:0000313" key="2">
    <source>
        <dbReference type="EMBL" id="KAF7256959.1"/>
    </source>
</evidence>
<comment type="caution">
    <text evidence="2">The sequence shown here is derived from an EMBL/GenBank/DDBJ whole genome shotgun (WGS) entry which is preliminary data.</text>
</comment>
<organism evidence="2 3">
    <name type="scientific">Paragonimus skrjabini miyazakii</name>
    <dbReference type="NCBI Taxonomy" id="59628"/>
    <lineage>
        <taxon>Eukaryota</taxon>
        <taxon>Metazoa</taxon>
        <taxon>Spiralia</taxon>
        <taxon>Lophotrochozoa</taxon>
        <taxon>Platyhelminthes</taxon>
        <taxon>Trematoda</taxon>
        <taxon>Digenea</taxon>
        <taxon>Plagiorchiida</taxon>
        <taxon>Troglotremata</taxon>
        <taxon>Troglotrematidae</taxon>
        <taxon>Paragonimus</taxon>
    </lineage>
</organism>
<dbReference type="Proteomes" id="UP000822476">
    <property type="component" value="Unassembled WGS sequence"/>
</dbReference>
<name>A0A8S9YPV8_9TREM</name>
<evidence type="ECO:0000256" key="1">
    <source>
        <dbReference type="SAM" id="Phobius"/>
    </source>
</evidence>
<accession>A0A8S9YPV8</accession>
<reference evidence="2" key="1">
    <citation type="submission" date="2019-07" db="EMBL/GenBank/DDBJ databases">
        <title>Annotation for the trematode Paragonimus miyazaki's.</title>
        <authorList>
            <person name="Choi Y.-J."/>
        </authorList>
    </citation>
    <scope>NUCLEOTIDE SEQUENCE</scope>
    <source>
        <strain evidence="2">Japan</strain>
    </source>
</reference>
<keyword evidence="3" id="KW-1185">Reference proteome</keyword>
<sequence length="58" mass="6844">MPEPTALFSVSYMLYSVWLYIPQLTFLHLFIQLLKLPSSAPTRYEIRERLIHPPPKSL</sequence>
<evidence type="ECO:0000313" key="3">
    <source>
        <dbReference type="Proteomes" id="UP000822476"/>
    </source>
</evidence>
<keyword evidence="1" id="KW-1133">Transmembrane helix</keyword>
<keyword evidence="1" id="KW-0812">Transmembrane</keyword>
<proteinExistence type="predicted"/>
<dbReference type="EMBL" id="JTDE01002734">
    <property type="protein sequence ID" value="KAF7256959.1"/>
    <property type="molecule type" value="Genomic_DNA"/>
</dbReference>
<protein>
    <submittedName>
        <fullName evidence="2">Uncharacterized protein</fullName>
    </submittedName>
</protein>
<dbReference type="AlphaFoldDB" id="A0A8S9YPV8"/>